<dbReference type="GO" id="GO:0046872">
    <property type="term" value="F:metal ion binding"/>
    <property type="evidence" value="ECO:0007669"/>
    <property type="project" value="UniProtKB-KW"/>
</dbReference>
<dbReference type="PANTHER" id="PTHR47338">
    <property type="entry name" value="ZN(II)2CYS6 TRANSCRIPTION FACTOR (EUROFUNG)-RELATED"/>
    <property type="match status" value="1"/>
</dbReference>
<dbReference type="AlphaFoldDB" id="A0A1V6TNX9"/>
<protein>
    <recommendedName>
        <fullName evidence="8">Transcription factor domain-containing protein</fullName>
    </recommendedName>
</protein>
<reference evidence="7" key="1">
    <citation type="journal article" date="2017" name="Nat. Microbiol.">
        <title>Global analysis of biosynthetic gene clusters reveals vast potential of secondary metabolite production in Penicillium species.</title>
        <authorList>
            <person name="Nielsen J.C."/>
            <person name="Grijseels S."/>
            <person name="Prigent S."/>
            <person name="Ji B."/>
            <person name="Dainat J."/>
            <person name="Nielsen K.F."/>
            <person name="Frisvad J.C."/>
            <person name="Workman M."/>
            <person name="Nielsen J."/>
        </authorList>
    </citation>
    <scope>NUCLEOTIDE SEQUENCE [LARGE SCALE GENOMIC DNA]</scope>
    <source>
        <strain evidence="7">IBT 14082</strain>
    </source>
</reference>
<sequence>MHGQNLEDLGHLYLTWCHNQPLALFNKDTFVQSLPKRNRELVLVLQALAFRFPPGSITPQYYGQLSSMAETARQIVMNRITDRQVDLPTLQTLCLLSVIDFADGRTIQAALTLNTANHLAQSVPRSNALDDALEWNDCMGSITILSYLQGSVSSTAIPISPPIYPQYPVNSWCGPETIRWREGRPEGQFGKGILKFTTPLAQAWQMARTYATSRVAHDVLPPWDPQSDYSRVMQRHLEIDCGVPLKYRFAANRLEDEVSTSCQQRRDYWGPWLFTQFIYAAIPCLLNHPLLLSMRLRNFRYTIPQAFIQQSFEAISRNSRWIMYYLDLLESKSFQLSDPALAHCVVIIATIHLQHSFVQDPSLRNKAEMGFKKCLDFLYRMASVWPNVSAMCQNLETLRQSVHVVQSPDATQGMRSFSINGQLLWDTLAYDRAGLPNGQADQSMFSGLFVPNPERQGDELGSAAEFDLVGSIGISGHKAIPMKTPLFPPDGDASTSTQGTFGNIPGISSNIDVGVPVDVPGLNEQEGFFLQPTDFGRAIDDWLNFELNG</sequence>
<evidence type="ECO:0008006" key="8">
    <source>
        <dbReference type="Google" id="ProtNLM"/>
    </source>
</evidence>
<organism evidence="6 7">
    <name type="scientific">Penicillium flavigenum</name>
    <dbReference type="NCBI Taxonomy" id="254877"/>
    <lineage>
        <taxon>Eukaryota</taxon>
        <taxon>Fungi</taxon>
        <taxon>Dikarya</taxon>
        <taxon>Ascomycota</taxon>
        <taxon>Pezizomycotina</taxon>
        <taxon>Eurotiomycetes</taxon>
        <taxon>Eurotiomycetidae</taxon>
        <taxon>Eurotiales</taxon>
        <taxon>Aspergillaceae</taxon>
        <taxon>Penicillium</taxon>
    </lineage>
</organism>
<evidence type="ECO:0000256" key="4">
    <source>
        <dbReference type="ARBA" id="ARBA00023163"/>
    </source>
</evidence>
<evidence type="ECO:0000256" key="1">
    <source>
        <dbReference type="ARBA" id="ARBA00004123"/>
    </source>
</evidence>
<keyword evidence="5" id="KW-0539">Nucleus</keyword>
<keyword evidence="4" id="KW-0804">Transcription</keyword>
<dbReference type="InterPro" id="IPR050815">
    <property type="entry name" value="TF_fung"/>
</dbReference>
<evidence type="ECO:0000256" key="5">
    <source>
        <dbReference type="ARBA" id="ARBA00023242"/>
    </source>
</evidence>
<evidence type="ECO:0000256" key="3">
    <source>
        <dbReference type="ARBA" id="ARBA00023015"/>
    </source>
</evidence>
<dbReference type="OrthoDB" id="2943660at2759"/>
<keyword evidence="7" id="KW-1185">Reference proteome</keyword>
<dbReference type="GO" id="GO:0000981">
    <property type="term" value="F:DNA-binding transcription factor activity, RNA polymerase II-specific"/>
    <property type="evidence" value="ECO:0007669"/>
    <property type="project" value="InterPro"/>
</dbReference>
<gene>
    <name evidence="6" type="ORF">PENFLA_c005G10446</name>
</gene>
<dbReference type="EMBL" id="MLQL01000005">
    <property type="protein sequence ID" value="OQE28115.1"/>
    <property type="molecule type" value="Genomic_DNA"/>
</dbReference>
<comment type="caution">
    <text evidence="6">The sequence shown here is derived from an EMBL/GenBank/DDBJ whole genome shotgun (WGS) entry which is preliminary data.</text>
</comment>
<dbReference type="CDD" id="cd12148">
    <property type="entry name" value="fungal_TF_MHR"/>
    <property type="match status" value="1"/>
</dbReference>
<evidence type="ECO:0000313" key="6">
    <source>
        <dbReference type="EMBL" id="OQE28115.1"/>
    </source>
</evidence>
<name>A0A1V6TNX9_9EURO</name>
<comment type="subcellular location">
    <subcellularLocation>
        <location evidence="1">Nucleus</location>
    </subcellularLocation>
</comment>
<proteinExistence type="predicted"/>
<dbReference type="Proteomes" id="UP000191342">
    <property type="component" value="Unassembled WGS sequence"/>
</dbReference>
<accession>A0A1V6TNX9</accession>
<keyword evidence="2" id="KW-0479">Metal-binding</keyword>
<dbReference type="PANTHER" id="PTHR47338:SF9">
    <property type="entry name" value="ZN(II)2CYS6 TRANSCRIPTION FACTOR (EUROFUNG)"/>
    <property type="match status" value="1"/>
</dbReference>
<keyword evidence="3" id="KW-0805">Transcription regulation</keyword>
<dbReference type="GO" id="GO:0005634">
    <property type="term" value="C:nucleus"/>
    <property type="evidence" value="ECO:0007669"/>
    <property type="project" value="UniProtKB-SubCell"/>
</dbReference>
<evidence type="ECO:0000256" key="2">
    <source>
        <dbReference type="ARBA" id="ARBA00022723"/>
    </source>
</evidence>
<evidence type="ECO:0000313" key="7">
    <source>
        <dbReference type="Proteomes" id="UP000191342"/>
    </source>
</evidence>
<dbReference type="STRING" id="254877.A0A1V6TNX9"/>